<dbReference type="InterPro" id="IPR014013">
    <property type="entry name" value="Helic_SF1/SF2_ATP-bd_DinG/Rad3"/>
</dbReference>
<dbReference type="PROSITE" id="PS51193">
    <property type="entry name" value="HELICASE_ATP_BIND_2"/>
    <property type="match status" value="1"/>
</dbReference>
<keyword evidence="7" id="KW-0547">Nucleotide-binding</keyword>
<evidence type="ECO:0000256" key="6">
    <source>
        <dbReference type="ARBA" id="ARBA00022723"/>
    </source>
</evidence>
<dbReference type="FunFam" id="3.40.50.300:FF:000128">
    <property type="entry name" value="Putative DNA repair helicase RAD3"/>
    <property type="match status" value="1"/>
</dbReference>
<dbReference type="SUPFAM" id="SSF52540">
    <property type="entry name" value="P-loop containing nucleoside triphosphate hydrolases"/>
    <property type="match status" value="1"/>
</dbReference>
<evidence type="ECO:0000256" key="5">
    <source>
        <dbReference type="ARBA" id="ARBA00022485"/>
    </source>
</evidence>
<accession>A0A0C2N678</accession>
<evidence type="ECO:0000256" key="19">
    <source>
        <dbReference type="ARBA" id="ARBA00048954"/>
    </source>
</evidence>
<dbReference type="GO" id="GO:0006366">
    <property type="term" value="P:transcription by RNA polymerase II"/>
    <property type="evidence" value="ECO:0007669"/>
    <property type="project" value="TreeGrafter"/>
</dbReference>
<evidence type="ECO:0000313" key="26">
    <source>
        <dbReference type="EMBL" id="KII69442.1"/>
    </source>
</evidence>
<feature type="domain" description="Helicase ATP-binding" evidence="25">
    <location>
        <begin position="40"/>
        <end position="316"/>
    </location>
</feature>
<dbReference type="PRINTS" id="PR00852">
    <property type="entry name" value="XRODRMPGMNTD"/>
</dbReference>
<evidence type="ECO:0000256" key="10">
    <source>
        <dbReference type="ARBA" id="ARBA00022806"/>
    </source>
</evidence>
<dbReference type="Pfam" id="PF13307">
    <property type="entry name" value="Helicase_C_2"/>
    <property type="match status" value="1"/>
</dbReference>
<organism evidence="26 27">
    <name type="scientific">Thelohanellus kitauei</name>
    <name type="common">Myxosporean</name>
    <dbReference type="NCBI Taxonomy" id="669202"/>
    <lineage>
        <taxon>Eukaryota</taxon>
        <taxon>Metazoa</taxon>
        <taxon>Cnidaria</taxon>
        <taxon>Myxozoa</taxon>
        <taxon>Myxosporea</taxon>
        <taxon>Bivalvulida</taxon>
        <taxon>Platysporina</taxon>
        <taxon>Myxobolidae</taxon>
        <taxon>Thelohanellus</taxon>
    </lineage>
</organism>
<evidence type="ECO:0000256" key="14">
    <source>
        <dbReference type="ARBA" id="ARBA00023125"/>
    </source>
</evidence>
<keyword evidence="12" id="KW-0408">Iron</keyword>
<keyword evidence="13" id="KW-0411">Iron-sulfur</keyword>
<evidence type="ECO:0000256" key="3">
    <source>
        <dbReference type="ARBA" id="ARBA00009146"/>
    </source>
</evidence>
<dbReference type="GO" id="GO:0035315">
    <property type="term" value="P:hair cell differentiation"/>
    <property type="evidence" value="ECO:0007669"/>
    <property type="project" value="UniProtKB-ARBA"/>
</dbReference>
<dbReference type="GO" id="GO:0043139">
    <property type="term" value="F:5'-3' DNA helicase activity"/>
    <property type="evidence" value="ECO:0007669"/>
    <property type="project" value="UniProtKB-EC"/>
</dbReference>
<evidence type="ECO:0000256" key="9">
    <source>
        <dbReference type="ARBA" id="ARBA00022801"/>
    </source>
</evidence>
<dbReference type="InterPro" id="IPR013020">
    <property type="entry name" value="Rad3/Chl1-like"/>
</dbReference>
<dbReference type="Pfam" id="PF06733">
    <property type="entry name" value="DEAD_2"/>
    <property type="match status" value="1"/>
</dbReference>
<dbReference type="InterPro" id="IPR006554">
    <property type="entry name" value="Helicase-like_DEXD_c2"/>
</dbReference>
<evidence type="ECO:0000256" key="2">
    <source>
        <dbReference type="ARBA" id="ARBA00004123"/>
    </source>
</evidence>
<dbReference type="GO" id="GO:0016818">
    <property type="term" value="F:hydrolase activity, acting on acid anhydrides, in phosphorus-containing anhydrides"/>
    <property type="evidence" value="ECO:0007669"/>
    <property type="project" value="InterPro"/>
</dbReference>
<evidence type="ECO:0000256" key="1">
    <source>
        <dbReference type="ARBA" id="ARBA00001966"/>
    </source>
</evidence>
<reference evidence="26 27" key="1">
    <citation type="journal article" date="2014" name="Genome Biol. Evol.">
        <title>The genome of the myxosporean Thelohanellus kitauei shows adaptations to nutrient acquisition within its fish host.</title>
        <authorList>
            <person name="Yang Y."/>
            <person name="Xiong J."/>
            <person name="Zhou Z."/>
            <person name="Huo F."/>
            <person name="Miao W."/>
            <person name="Ran C."/>
            <person name="Liu Y."/>
            <person name="Zhang J."/>
            <person name="Feng J."/>
            <person name="Wang M."/>
            <person name="Wang M."/>
            <person name="Wang L."/>
            <person name="Yao B."/>
        </authorList>
    </citation>
    <scope>NUCLEOTIDE SEQUENCE [LARGE SCALE GENOMIC DNA]</scope>
    <source>
        <strain evidence="26">Wuqing</strain>
    </source>
</reference>
<keyword evidence="27" id="KW-1185">Reference proteome</keyword>
<evidence type="ECO:0000256" key="21">
    <source>
        <dbReference type="ARBA" id="ARBA00079246"/>
    </source>
</evidence>
<evidence type="ECO:0000256" key="12">
    <source>
        <dbReference type="ARBA" id="ARBA00023004"/>
    </source>
</evidence>
<keyword evidence="8" id="KW-0227">DNA damage</keyword>
<keyword evidence="15" id="KW-0234">DNA repair</keyword>
<evidence type="ECO:0000256" key="13">
    <source>
        <dbReference type="ARBA" id="ARBA00023014"/>
    </source>
</evidence>
<evidence type="ECO:0000256" key="23">
    <source>
        <dbReference type="ARBA" id="ARBA00081188"/>
    </source>
</evidence>
<dbReference type="EC" id="5.6.2.3" evidence="18"/>
<dbReference type="SMART" id="SM00488">
    <property type="entry name" value="DEXDc2"/>
    <property type="match status" value="1"/>
</dbReference>
<dbReference type="InterPro" id="IPR045028">
    <property type="entry name" value="DinG/Rad3-like"/>
</dbReference>
<keyword evidence="9" id="KW-0378">Hydrolase</keyword>
<evidence type="ECO:0000256" key="20">
    <source>
        <dbReference type="ARBA" id="ARBA00078828"/>
    </source>
</evidence>
<keyword evidence="17" id="KW-0539">Nucleus</keyword>
<comment type="similarity">
    <text evidence="3">Belongs to the helicase family. RAD3/XPD subfamily.</text>
</comment>
<dbReference type="Pfam" id="PF06777">
    <property type="entry name" value="HBB"/>
    <property type="match status" value="1"/>
</dbReference>
<evidence type="ECO:0000256" key="7">
    <source>
        <dbReference type="ARBA" id="ARBA00022741"/>
    </source>
</evidence>
<evidence type="ECO:0000259" key="25">
    <source>
        <dbReference type="PROSITE" id="PS51193"/>
    </source>
</evidence>
<dbReference type="FunFam" id="3.40.50.300:FF:000135">
    <property type="entry name" value="DNA repair helicase RAD3, putative"/>
    <property type="match status" value="1"/>
</dbReference>
<comment type="catalytic activity">
    <reaction evidence="19">
        <text>ATP + H2O = ADP + phosphate + H(+)</text>
        <dbReference type="Rhea" id="RHEA:13065"/>
        <dbReference type="ChEBI" id="CHEBI:15377"/>
        <dbReference type="ChEBI" id="CHEBI:15378"/>
        <dbReference type="ChEBI" id="CHEBI:30616"/>
        <dbReference type="ChEBI" id="CHEBI:43474"/>
        <dbReference type="ChEBI" id="CHEBI:456216"/>
        <dbReference type="EC" id="5.6.2.3"/>
    </reaction>
</comment>
<dbReference type="GO" id="GO:0045951">
    <property type="term" value="P:positive regulation of mitotic recombination"/>
    <property type="evidence" value="ECO:0007669"/>
    <property type="project" value="TreeGrafter"/>
</dbReference>
<dbReference type="GO" id="GO:0051539">
    <property type="term" value="F:4 iron, 4 sulfur cluster binding"/>
    <property type="evidence" value="ECO:0007669"/>
    <property type="project" value="UniProtKB-KW"/>
</dbReference>
<dbReference type="OMA" id="WQTMGIL"/>
<gene>
    <name evidence="26" type="ORF">RF11_11087</name>
</gene>
<dbReference type="OrthoDB" id="272481at2759"/>
<dbReference type="GO" id="GO:0003684">
    <property type="term" value="F:damaged DNA binding"/>
    <property type="evidence" value="ECO:0007669"/>
    <property type="project" value="TreeGrafter"/>
</dbReference>
<dbReference type="PANTHER" id="PTHR11472:SF1">
    <property type="entry name" value="GENERAL TRANSCRIPTION AND DNA REPAIR FACTOR IIH HELICASE SUBUNIT XPD"/>
    <property type="match status" value="1"/>
</dbReference>
<comment type="subcellular location">
    <subcellularLocation>
        <location evidence="2">Nucleus</location>
    </subcellularLocation>
</comment>
<proteinExistence type="inferred from homology"/>
<dbReference type="InterPro" id="IPR010614">
    <property type="entry name" value="RAD3-like_helicase_DEAD"/>
</dbReference>
<evidence type="ECO:0000256" key="16">
    <source>
        <dbReference type="ARBA" id="ARBA00023235"/>
    </source>
</evidence>
<dbReference type="GO" id="GO:0046872">
    <property type="term" value="F:metal ion binding"/>
    <property type="evidence" value="ECO:0007669"/>
    <property type="project" value="UniProtKB-KW"/>
</dbReference>
<dbReference type="PANTHER" id="PTHR11472">
    <property type="entry name" value="DNA REPAIR DEAD HELICASE RAD3/XP-D SUBFAMILY MEMBER"/>
    <property type="match status" value="1"/>
</dbReference>
<dbReference type="GO" id="GO:0005524">
    <property type="term" value="F:ATP binding"/>
    <property type="evidence" value="ECO:0007669"/>
    <property type="project" value="UniProtKB-KW"/>
</dbReference>
<dbReference type="Proteomes" id="UP000031668">
    <property type="component" value="Unassembled WGS sequence"/>
</dbReference>
<dbReference type="AlphaFoldDB" id="A0A0C2N678"/>
<comment type="cofactor">
    <cofactor evidence="1">
        <name>[4Fe-4S] cluster</name>
        <dbReference type="ChEBI" id="CHEBI:49883"/>
    </cofactor>
</comment>
<dbReference type="InterPro" id="IPR027417">
    <property type="entry name" value="P-loop_NTPase"/>
</dbReference>
<keyword evidence="11" id="KW-0067">ATP-binding</keyword>
<evidence type="ECO:0000256" key="17">
    <source>
        <dbReference type="ARBA" id="ARBA00023242"/>
    </source>
</evidence>
<evidence type="ECO:0000256" key="18">
    <source>
        <dbReference type="ARBA" id="ARBA00044969"/>
    </source>
</evidence>
<protein>
    <recommendedName>
        <fullName evidence="4">General transcription and DNA repair factor IIH helicase subunit XPD</fullName>
        <ecNumber evidence="18">5.6.2.3</ecNumber>
    </recommendedName>
    <alternativeName>
        <fullName evidence="21">CXPD</fullName>
    </alternativeName>
    <alternativeName>
        <fullName evidence="22">DNA 5'-3' helicase XPD</fullName>
    </alternativeName>
    <alternativeName>
        <fullName evidence="20">DNA excision repair protein ERCC-2</fullName>
    </alternativeName>
    <alternativeName>
        <fullName evidence="23">DNA repair protein complementing XP-D cells</fullName>
    </alternativeName>
    <alternativeName>
        <fullName evidence="24">Xeroderma pigmentosum group D-complementing protein</fullName>
    </alternativeName>
</protein>
<evidence type="ECO:0000313" key="27">
    <source>
        <dbReference type="Proteomes" id="UP000031668"/>
    </source>
</evidence>
<keyword evidence="10 26" id="KW-0347">Helicase</keyword>
<dbReference type="GO" id="GO:0005634">
    <property type="term" value="C:nucleus"/>
    <property type="evidence" value="ECO:0007669"/>
    <property type="project" value="UniProtKB-SubCell"/>
</dbReference>
<keyword evidence="6" id="KW-0479">Metal-binding</keyword>
<evidence type="ECO:0000256" key="4">
    <source>
        <dbReference type="ARBA" id="ARBA00014344"/>
    </source>
</evidence>
<evidence type="ECO:0000256" key="8">
    <source>
        <dbReference type="ARBA" id="ARBA00022763"/>
    </source>
</evidence>
<evidence type="ECO:0000256" key="15">
    <source>
        <dbReference type="ARBA" id="ARBA00023204"/>
    </source>
</evidence>
<dbReference type="InterPro" id="IPR001945">
    <property type="entry name" value="RAD3/XPD"/>
</dbReference>
<keyword evidence="16" id="KW-0413">Isomerase</keyword>
<evidence type="ECO:0000256" key="24">
    <source>
        <dbReference type="ARBA" id="ARBA00082576"/>
    </source>
</evidence>
<evidence type="ECO:0000256" key="22">
    <source>
        <dbReference type="ARBA" id="ARBA00081072"/>
    </source>
</evidence>
<keyword evidence="5" id="KW-0004">4Fe-4S</keyword>
<dbReference type="InterPro" id="IPR010643">
    <property type="entry name" value="HBB"/>
</dbReference>
<dbReference type="NCBIfam" id="TIGR00604">
    <property type="entry name" value="rad3"/>
    <property type="match status" value="1"/>
</dbReference>
<dbReference type="PROSITE" id="PS00690">
    <property type="entry name" value="DEAH_ATP_HELICASE"/>
    <property type="match status" value="1"/>
</dbReference>
<comment type="caution">
    <text evidence="26">The sequence shown here is derived from an EMBL/GenBank/DDBJ whole genome shotgun (WGS) entry which is preliminary data.</text>
</comment>
<dbReference type="InterPro" id="IPR006555">
    <property type="entry name" value="ATP-dep_Helicase_C"/>
</dbReference>
<sequence length="675" mass="76185">MDFLKLYGILWRVLGTMETSAMIEFTVTQTQQIMKFEIDGLAVLFPYETIYPEQYQYMTYLKQTLDAGGNSVLEMPSGTGKTVSLLSLIISYMTQNPAKYSKLIYCTRTVSEIEKVLDEVSRLNDYYKKTQQNYVDFLSICLSSRKNLCINESVCGVDAREVDRKCHTLTSSTTRAKANETGVELCDYFENFEKDGRGYSVPAGVYKLDKWKEFARQKQWCPYFLARQSVIECKILVYSYAYLIDPKVAGIVSKEIESSSIVIFDEAHNIDSACIEAFSVTLDQSIIIGCREALELVADKLSNVKLSNREKLESEYSLLLEGLQKLRTTQNKDFFLPNPVISQEILEEAVPGNIRKSEHFLSFMTRFVEYVAFKMNLNYLVVETPATFLSHVQEHAGIDKRALRFCSERLRSLLAVLELDNRPNISSPLGVVASFGTIVSSNEKGFCVVTEPFDPASPNIPRPKVYLNCMDASLTIKPVFDRFKCIIITSGTLSPLDMYPRLLNFRPCILASLTVSVARQNILPLIVTRGADQCVISTRFSDRMEPAVIRNYGMLVAEVCKSVSDGVVCFFTSYRHMEAAIASWNDTGLISRIQSSKLIFVETPNFEETNLALNGYRRACECGRGGLLFSIARGKVSEGIDFYDHLGRAVIVIGIPYVFTLSSTLRARLDYLRDT</sequence>
<dbReference type="InterPro" id="IPR002464">
    <property type="entry name" value="DNA/RNA_helicase_DEAH_CS"/>
</dbReference>
<dbReference type="SMART" id="SM00491">
    <property type="entry name" value="HELICc2"/>
    <property type="match status" value="1"/>
</dbReference>
<dbReference type="GO" id="GO:0006289">
    <property type="term" value="P:nucleotide-excision repair"/>
    <property type="evidence" value="ECO:0007669"/>
    <property type="project" value="InterPro"/>
</dbReference>
<dbReference type="Gene3D" id="3.40.50.300">
    <property type="entry name" value="P-loop containing nucleotide triphosphate hydrolases"/>
    <property type="match status" value="2"/>
</dbReference>
<name>A0A0C2N678_THEKT</name>
<dbReference type="EMBL" id="JWZT01002428">
    <property type="protein sequence ID" value="KII69442.1"/>
    <property type="molecule type" value="Genomic_DNA"/>
</dbReference>
<keyword evidence="14" id="KW-0238">DNA-binding</keyword>
<evidence type="ECO:0000256" key="11">
    <source>
        <dbReference type="ARBA" id="ARBA00022840"/>
    </source>
</evidence>